<reference evidence="11 12" key="1">
    <citation type="submission" date="2019-07" db="EMBL/GenBank/DDBJ databases">
        <title>Tepidimonas taiwanensis I1-1 draft genome.</title>
        <authorList>
            <person name="Da Costa M.S."/>
            <person name="Froufe H.J.C."/>
            <person name="Egas C."/>
            <person name="Albuquerque L."/>
        </authorList>
    </citation>
    <scope>NUCLEOTIDE SEQUENCE [LARGE SCALE GENOMIC DNA]</scope>
    <source>
        <strain evidence="11 12">I1-1</strain>
    </source>
</reference>
<dbReference type="InterPro" id="IPR036737">
    <property type="entry name" value="OmpA-like_sf"/>
</dbReference>
<gene>
    <name evidence="11" type="primary">motB_1</name>
    <name evidence="11" type="ORF">Ttaiw_00338</name>
</gene>
<dbReference type="InterPro" id="IPR050330">
    <property type="entry name" value="Bact_OuterMem_StrucFunc"/>
</dbReference>
<dbReference type="InterPro" id="IPR006665">
    <property type="entry name" value="OmpA-like"/>
</dbReference>
<name>A0A554XD48_9BURK</name>
<dbReference type="SUPFAM" id="SSF103088">
    <property type="entry name" value="OmpA-like"/>
    <property type="match status" value="1"/>
</dbReference>
<dbReference type="Gene3D" id="3.30.1330.60">
    <property type="entry name" value="OmpA-like domain"/>
    <property type="match status" value="1"/>
</dbReference>
<keyword evidence="5 9" id="KW-1133">Transmembrane helix</keyword>
<evidence type="ECO:0000256" key="2">
    <source>
        <dbReference type="ARBA" id="ARBA00008914"/>
    </source>
</evidence>
<feature type="domain" description="OmpA-like" evidence="10">
    <location>
        <begin position="193"/>
        <end position="314"/>
    </location>
</feature>
<feature type="compositionally biased region" description="Low complexity" evidence="8">
    <location>
        <begin position="109"/>
        <end position="122"/>
    </location>
</feature>
<protein>
    <submittedName>
        <fullName evidence="11">Motility protein B</fullName>
    </submittedName>
</protein>
<evidence type="ECO:0000313" key="12">
    <source>
        <dbReference type="Proteomes" id="UP000317763"/>
    </source>
</evidence>
<dbReference type="PANTHER" id="PTHR30329:SF21">
    <property type="entry name" value="LIPOPROTEIN YIAD-RELATED"/>
    <property type="match status" value="1"/>
</dbReference>
<organism evidence="11 12">
    <name type="scientific">Tepidimonas taiwanensis</name>
    <dbReference type="NCBI Taxonomy" id="307486"/>
    <lineage>
        <taxon>Bacteria</taxon>
        <taxon>Pseudomonadati</taxon>
        <taxon>Pseudomonadota</taxon>
        <taxon>Betaproteobacteria</taxon>
        <taxon>Burkholderiales</taxon>
        <taxon>Tepidimonas</taxon>
    </lineage>
</organism>
<comment type="similarity">
    <text evidence="2">Belongs to the MotB family.</text>
</comment>
<dbReference type="EMBL" id="VJOM01000002">
    <property type="protein sequence ID" value="TSE33765.1"/>
    <property type="molecule type" value="Genomic_DNA"/>
</dbReference>
<dbReference type="Proteomes" id="UP000317763">
    <property type="component" value="Unassembled WGS sequence"/>
</dbReference>
<accession>A0A554XD48</accession>
<evidence type="ECO:0000256" key="1">
    <source>
        <dbReference type="ARBA" id="ARBA00004162"/>
    </source>
</evidence>
<dbReference type="Pfam" id="PF13677">
    <property type="entry name" value="MotB_plug"/>
    <property type="match status" value="1"/>
</dbReference>
<dbReference type="AlphaFoldDB" id="A0A554XD48"/>
<dbReference type="PROSITE" id="PS51123">
    <property type="entry name" value="OMPA_2"/>
    <property type="match status" value="1"/>
</dbReference>
<dbReference type="STRING" id="307486.GCA_000807215_00619"/>
<sequence length="318" mass="33009">MNERELHDALAKALQAARANGAGAAAAGAAAPLPGVSAGAGAKPAMATPRPPVLQKGRFQRWHAEPDAVPEEEGWLITYLDVMTLLLVMLVLMLAFSEPIARKPPLGRAEAQGQAAPSAGQPLPGGGGSIVPPIGLPAATPGPGTHPSEQRAPDAPSTAPGGPAVPSTAPGAGTAPTVPLGDLGKDIEMLVRDEGVSFRIPSEVLFASGEATLTPSGLAVIDRLLPAMNRVPDYTIVVEGHTDNVPIQTARFPSNWELSAARASSVVRHLEARGLNPTRLRATGYADTRPLAPNDTPEGRALNRRVEITLEPPLRRRD</sequence>
<keyword evidence="12" id="KW-1185">Reference proteome</keyword>
<evidence type="ECO:0000256" key="7">
    <source>
        <dbReference type="PROSITE-ProRule" id="PRU00473"/>
    </source>
</evidence>
<evidence type="ECO:0000256" key="4">
    <source>
        <dbReference type="ARBA" id="ARBA00022692"/>
    </source>
</evidence>
<keyword evidence="3" id="KW-1003">Cell membrane</keyword>
<dbReference type="RefSeq" id="WP_052231416.1">
    <property type="nucleotide sequence ID" value="NZ_CP083911.1"/>
</dbReference>
<feature type="region of interest" description="Disordered" evidence="8">
    <location>
        <begin position="107"/>
        <end position="180"/>
    </location>
</feature>
<proteinExistence type="inferred from homology"/>
<dbReference type="Pfam" id="PF00691">
    <property type="entry name" value="OmpA"/>
    <property type="match status" value="1"/>
</dbReference>
<evidence type="ECO:0000259" key="10">
    <source>
        <dbReference type="PROSITE" id="PS51123"/>
    </source>
</evidence>
<dbReference type="PANTHER" id="PTHR30329">
    <property type="entry name" value="STATOR ELEMENT OF FLAGELLAR MOTOR COMPLEX"/>
    <property type="match status" value="1"/>
</dbReference>
<evidence type="ECO:0000256" key="6">
    <source>
        <dbReference type="ARBA" id="ARBA00023136"/>
    </source>
</evidence>
<evidence type="ECO:0000256" key="3">
    <source>
        <dbReference type="ARBA" id="ARBA00022475"/>
    </source>
</evidence>
<evidence type="ECO:0000256" key="8">
    <source>
        <dbReference type="SAM" id="MobiDB-lite"/>
    </source>
</evidence>
<dbReference type="GO" id="GO:0005886">
    <property type="term" value="C:plasma membrane"/>
    <property type="evidence" value="ECO:0007669"/>
    <property type="project" value="UniProtKB-SubCell"/>
</dbReference>
<dbReference type="CDD" id="cd07185">
    <property type="entry name" value="OmpA_C-like"/>
    <property type="match status" value="1"/>
</dbReference>
<comment type="caution">
    <text evidence="11">The sequence shown here is derived from an EMBL/GenBank/DDBJ whole genome shotgun (WGS) entry which is preliminary data.</text>
</comment>
<evidence type="ECO:0000313" key="11">
    <source>
        <dbReference type="EMBL" id="TSE33765.1"/>
    </source>
</evidence>
<comment type="subcellular location">
    <subcellularLocation>
        <location evidence="1">Cell membrane</location>
        <topology evidence="1">Single-pass membrane protein</topology>
    </subcellularLocation>
</comment>
<evidence type="ECO:0000256" key="9">
    <source>
        <dbReference type="SAM" id="Phobius"/>
    </source>
</evidence>
<dbReference type="InterPro" id="IPR025713">
    <property type="entry name" value="MotB-like_N_dom"/>
</dbReference>
<dbReference type="PRINTS" id="PR01023">
    <property type="entry name" value="NAFLGMOTY"/>
</dbReference>
<feature type="transmembrane region" description="Helical" evidence="9">
    <location>
        <begin position="76"/>
        <end position="96"/>
    </location>
</feature>
<evidence type="ECO:0000256" key="5">
    <source>
        <dbReference type="ARBA" id="ARBA00022989"/>
    </source>
</evidence>
<keyword evidence="6 7" id="KW-0472">Membrane</keyword>
<keyword evidence="4 9" id="KW-0812">Transmembrane</keyword>